<feature type="domain" description="Helix-hairpin-helix DNA-binding motif class 1" evidence="2">
    <location>
        <begin position="178"/>
        <end position="197"/>
    </location>
</feature>
<dbReference type="InterPro" id="IPR004509">
    <property type="entry name" value="Competence_ComEA_HhH"/>
</dbReference>
<dbReference type="EMBL" id="ABYU02000056">
    <property type="protein sequence ID" value="EEX20202.1"/>
    <property type="molecule type" value="Genomic_DNA"/>
</dbReference>
<dbReference type="HOGENOM" id="CLU_052011_1_0_9"/>
<keyword evidence="4" id="KW-1185">Reference proteome</keyword>
<dbReference type="SMART" id="SM00278">
    <property type="entry name" value="HhH1"/>
    <property type="match status" value="2"/>
</dbReference>
<keyword evidence="1" id="KW-0732">Signal</keyword>
<feature type="signal peptide" evidence="1">
    <location>
        <begin position="1"/>
        <end position="21"/>
    </location>
</feature>
<dbReference type="eggNOG" id="COG1555">
    <property type="taxonomic scope" value="Bacteria"/>
</dbReference>
<dbReference type="STRING" id="537007.BLAHAN_07233"/>
<gene>
    <name evidence="3" type="primary">comEA</name>
    <name evidence="3" type="ORF">BLAHAN_07233</name>
</gene>
<feature type="domain" description="Helix-hairpin-helix DNA-binding motif class 1" evidence="2">
    <location>
        <begin position="148"/>
        <end position="167"/>
    </location>
</feature>
<evidence type="ECO:0000256" key="1">
    <source>
        <dbReference type="SAM" id="SignalP"/>
    </source>
</evidence>
<accession>C9LCS3</accession>
<dbReference type="RefSeq" id="WP_003023443.1">
    <property type="nucleotide sequence ID" value="NZ_CP022413.2"/>
</dbReference>
<dbReference type="InterPro" id="IPR010994">
    <property type="entry name" value="RuvA_2-like"/>
</dbReference>
<comment type="caution">
    <text evidence="3">The sequence shown here is derived from an EMBL/GenBank/DDBJ whole genome shotgun (WGS) entry which is preliminary data.</text>
</comment>
<organism evidence="3 4">
    <name type="scientific">Blautia hansenii DSM 20583</name>
    <dbReference type="NCBI Taxonomy" id="537007"/>
    <lineage>
        <taxon>Bacteria</taxon>
        <taxon>Bacillati</taxon>
        <taxon>Bacillota</taxon>
        <taxon>Clostridia</taxon>
        <taxon>Lachnospirales</taxon>
        <taxon>Lachnospiraceae</taxon>
        <taxon>Blautia</taxon>
    </lineage>
</organism>
<dbReference type="Gene3D" id="3.10.560.10">
    <property type="entry name" value="Outer membrane lipoprotein wza domain like"/>
    <property type="match status" value="1"/>
</dbReference>
<name>C9LCS3_BLAHA</name>
<dbReference type="InterPro" id="IPR003583">
    <property type="entry name" value="Hlx-hairpin-Hlx_DNA-bd_motif"/>
</dbReference>
<dbReference type="GO" id="GO:0006281">
    <property type="term" value="P:DNA repair"/>
    <property type="evidence" value="ECO:0007669"/>
    <property type="project" value="InterPro"/>
</dbReference>
<evidence type="ECO:0000313" key="3">
    <source>
        <dbReference type="EMBL" id="EEX20202.1"/>
    </source>
</evidence>
<dbReference type="GO" id="GO:0015627">
    <property type="term" value="C:type II protein secretion system complex"/>
    <property type="evidence" value="ECO:0007669"/>
    <property type="project" value="TreeGrafter"/>
</dbReference>
<dbReference type="AlphaFoldDB" id="C9LCS3"/>
<dbReference type="Gene3D" id="1.10.150.310">
    <property type="entry name" value="Tex RuvX-like domain-like"/>
    <property type="match status" value="1"/>
</dbReference>
<sequence>MMKAKNILFIMLMGIICLVFSSCNSPKEETVVIEQSEEKQNKPKTEEHSEQEEAWIWVDVSGAVSAPGVYCLKQGSRVFEAVQEAGGFLENADTTGINQASVLSDGEKLQIYTIEEVQQMEVQPEMFSGSSENTESGGKININTADLTELQEIPGVGEKKAQSIMEYREACGGFQNIEQLQEVPGIKGKTFDKVKDYITVK</sequence>
<dbReference type="KEGG" id="bhan:CGC63_03815"/>
<dbReference type="PANTHER" id="PTHR21180">
    <property type="entry name" value="ENDONUCLEASE/EXONUCLEASE/PHOSPHATASE FAMILY DOMAIN-CONTAINING PROTEIN 1"/>
    <property type="match status" value="1"/>
</dbReference>
<reference evidence="3" key="1">
    <citation type="submission" date="2009-09" db="EMBL/GenBank/DDBJ databases">
        <authorList>
            <person name="Weinstock G."/>
            <person name="Sodergren E."/>
            <person name="Clifton S."/>
            <person name="Fulton L."/>
            <person name="Fulton B."/>
            <person name="Courtney L."/>
            <person name="Fronick C."/>
            <person name="Harrison M."/>
            <person name="Strong C."/>
            <person name="Farmer C."/>
            <person name="Delahaunty K."/>
            <person name="Markovic C."/>
            <person name="Hall O."/>
            <person name="Minx P."/>
            <person name="Tomlinson C."/>
            <person name="Mitreva M."/>
            <person name="Nelson J."/>
            <person name="Hou S."/>
            <person name="Wollam A."/>
            <person name="Pepin K.H."/>
            <person name="Johnson M."/>
            <person name="Bhonagiri V."/>
            <person name="Nash W.E."/>
            <person name="Warren W."/>
            <person name="Chinwalla A."/>
            <person name="Mardis E.R."/>
            <person name="Wilson R.K."/>
        </authorList>
    </citation>
    <scope>NUCLEOTIDE SEQUENCE [LARGE SCALE GENOMIC DNA]</scope>
    <source>
        <strain evidence="3">DSM 20583</strain>
    </source>
</reference>
<dbReference type="GO" id="GO:0015628">
    <property type="term" value="P:protein secretion by the type II secretion system"/>
    <property type="evidence" value="ECO:0007669"/>
    <property type="project" value="TreeGrafter"/>
</dbReference>
<proteinExistence type="predicted"/>
<dbReference type="PROSITE" id="PS51257">
    <property type="entry name" value="PROKAR_LIPOPROTEIN"/>
    <property type="match status" value="1"/>
</dbReference>
<dbReference type="Proteomes" id="UP000003755">
    <property type="component" value="Unassembled WGS sequence"/>
</dbReference>
<dbReference type="InterPro" id="IPR051675">
    <property type="entry name" value="Endo/Exo/Phosphatase_dom_1"/>
</dbReference>
<evidence type="ECO:0000313" key="4">
    <source>
        <dbReference type="Proteomes" id="UP000003755"/>
    </source>
</evidence>
<protein>
    <submittedName>
        <fullName evidence="3">ComE operon protein 1</fullName>
    </submittedName>
</protein>
<evidence type="ECO:0000259" key="2">
    <source>
        <dbReference type="SMART" id="SM00278"/>
    </source>
</evidence>
<dbReference type="Pfam" id="PF10531">
    <property type="entry name" value="SLBB"/>
    <property type="match status" value="1"/>
</dbReference>
<dbReference type="Pfam" id="PF12836">
    <property type="entry name" value="HHH_3"/>
    <property type="match status" value="1"/>
</dbReference>
<dbReference type="SUPFAM" id="SSF47781">
    <property type="entry name" value="RuvA domain 2-like"/>
    <property type="match status" value="1"/>
</dbReference>
<dbReference type="GO" id="GO:0003677">
    <property type="term" value="F:DNA binding"/>
    <property type="evidence" value="ECO:0007669"/>
    <property type="project" value="InterPro"/>
</dbReference>
<dbReference type="InterPro" id="IPR019554">
    <property type="entry name" value="Soluble_ligand-bd"/>
</dbReference>
<dbReference type="NCBIfam" id="TIGR00426">
    <property type="entry name" value="competence protein ComEA helix-hairpin-helix repeat region"/>
    <property type="match status" value="1"/>
</dbReference>
<dbReference type="PANTHER" id="PTHR21180:SF32">
    <property type="entry name" value="ENDONUCLEASE_EXONUCLEASE_PHOSPHATASE FAMILY DOMAIN-CONTAINING PROTEIN 1"/>
    <property type="match status" value="1"/>
</dbReference>
<feature type="chain" id="PRO_5038717448" evidence="1">
    <location>
        <begin position="22"/>
        <end position="201"/>
    </location>
</feature>